<dbReference type="GO" id="GO:0005737">
    <property type="term" value="C:cytoplasm"/>
    <property type="evidence" value="ECO:0007669"/>
    <property type="project" value="TreeGrafter"/>
</dbReference>
<protein>
    <recommendedName>
        <fullName evidence="10">E3 ubiquitin-protein ligase</fullName>
        <ecNumber evidence="10">2.3.2.27</ecNumber>
    </recommendedName>
</protein>
<evidence type="ECO:0000256" key="1">
    <source>
        <dbReference type="ARBA" id="ARBA00000900"/>
    </source>
</evidence>
<dbReference type="Pfam" id="PF18995">
    <property type="entry name" value="PRT6_C"/>
    <property type="match status" value="2"/>
</dbReference>
<dbReference type="InterPro" id="IPR039164">
    <property type="entry name" value="UBR1-like"/>
</dbReference>
<keyword evidence="3 10" id="KW-0808">Transferase</keyword>
<keyword evidence="5 10" id="KW-0863">Zinc-finger</keyword>
<dbReference type="PANTHER" id="PTHR21497">
    <property type="entry name" value="UBIQUITIN LIGASE E3 ALPHA-RELATED"/>
    <property type="match status" value="1"/>
</dbReference>
<dbReference type="GO" id="GO:0008270">
    <property type="term" value="F:zinc ion binding"/>
    <property type="evidence" value="ECO:0007669"/>
    <property type="project" value="UniProtKB-UniRule"/>
</dbReference>
<dbReference type="Pfam" id="PF22960">
    <property type="entry name" value="WHD_UBR1"/>
    <property type="match status" value="1"/>
</dbReference>
<dbReference type="EMBL" id="CABPRJ010001008">
    <property type="protein sequence ID" value="VVC34687.1"/>
    <property type="molecule type" value="Genomic_DNA"/>
</dbReference>
<evidence type="ECO:0000256" key="7">
    <source>
        <dbReference type="ARBA" id="ARBA00022833"/>
    </source>
</evidence>
<comment type="function">
    <text evidence="10">Ubiquitin ligase protein which is a component of the N-end rule pathway. Recognizes and binds to proteins bearing specific N-terminal residues that are destabilizing according to the N-end rule, leading to their ubiquitination and subsequent degradation.</text>
</comment>
<dbReference type="GO" id="GO:0061630">
    <property type="term" value="F:ubiquitin protein ligase activity"/>
    <property type="evidence" value="ECO:0007669"/>
    <property type="project" value="UniProtKB-UniRule"/>
</dbReference>
<dbReference type="InterPro" id="IPR055194">
    <property type="entry name" value="UBR1-like_WH"/>
</dbReference>
<organism evidence="12 13">
    <name type="scientific">Cinara cedri</name>
    <dbReference type="NCBI Taxonomy" id="506608"/>
    <lineage>
        <taxon>Eukaryota</taxon>
        <taxon>Metazoa</taxon>
        <taxon>Ecdysozoa</taxon>
        <taxon>Arthropoda</taxon>
        <taxon>Hexapoda</taxon>
        <taxon>Insecta</taxon>
        <taxon>Pterygota</taxon>
        <taxon>Neoptera</taxon>
        <taxon>Paraneoptera</taxon>
        <taxon>Hemiptera</taxon>
        <taxon>Sternorrhyncha</taxon>
        <taxon>Aphidomorpha</taxon>
        <taxon>Aphidoidea</taxon>
        <taxon>Aphididae</taxon>
        <taxon>Lachninae</taxon>
        <taxon>Cinara</taxon>
    </lineage>
</organism>
<dbReference type="UniPathway" id="UPA00143"/>
<evidence type="ECO:0000313" key="12">
    <source>
        <dbReference type="EMBL" id="VVC34687.1"/>
    </source>
</evidence>
<dbReference type="InterPro" id="IPR044046">
    <property type="entry name" value="E3_ligase_UBR-like_C"/>
</dbReference>
<dbReference type="PROSITE" id="PS51157">
    <property type="entry name" value="ZF_UBR"/>
    <property type="match status" value="1"/>
</dbReference>
<dbReference type="Proteomes" id="UP000325440">
    <property type="component" value="Unassembled WGS sequence"/>
</dbReference>
<sequence length="2065" mass="237546">MDTPSTSYVSQKHSCACLLNKFTEREAAAHILTDCINVDTSAGILQQSHDHEVNALTRSKLLDDLLDLTFNNKCFQPYDKFWLRFLMASGKTLEQFNSAVKDYDTGKECGFVWLNGFVVYTCHTCKFSSGISVCGDCFKHGDHIGHDAHLFLSQEIGVCHCGNINLMKLEGCCSEHRNPNTSVGNTYNKKQSPADLFRVTKKLMPRLLLKLVQILREYSSVGNIDTEMKNELESTELDGFLSMLFDLIKLGTAMQQIMTVSFTDKKIYQWACNYHSNPCEHSSPVSIILEDEDDTSGYSIKNELNNGKLYKQIKHTNFLEEIVFWSLKYEFSQQMVFLLLYMLPDANFKKALIEAFCKQYSIITHLMETAKNHETISKNLVYISSQLFGNEDLALLVVNQQDMLRVTLSNLRSMMKKILVPSTLHNWINNTHYVVEWSDNVLREHRFWPLTNDLNLMLNCEKIAIKFIHDDHLLNLWFSYLSRFQGMNVNVKELNDHVEYERTKFNAFSIEFKVCFYTLRVMLLHFTSTNTLPHAYIVLRASFNNLRQWLMNIGCILNYRVNRSSVDSSFNVNYIEEHNTFSFHLPMHRFLAGFLSHTVRSQGICIKSIIPYSSAADSIDRDALLLAISSHPLHIQAVFYEIMQKSWIRNGGNIKRQAKAYFNPEYSSYMVDTDLYLLQLCLSELSDANKFMCLTLEKFNAYKWMNFIKYRYSGKMYSQKEDVARNIGNVFVFLTTLVGVRTNLCSDEMYNYCQFNLEMITLLCLSKRTHSQLMASLPKRYSNYIPTSPYTSSTHQLKTVLQSIAEYKKPNIDIIDKLHKGHYVPLAHTWQNLYDPVHVLLRAGNRSSFQTSMDHYTDCMQSIGILKKNQTPWPPYRTPHQQHPAYNDPRRVLLSRLFHTVTWHCLYQLLVYEFIDEHVLSLVIHLIDQAWIYYYSSTVNDIKSRDCSLNTEDNIYKKKQIKIPSIDDKIQDWKLLIDYWFDDDDLVKNLCTTITTDESGTSSSIPDGLKIEENHTKNEHSSLPINESIISLLLRIHSNLSNKPDSYQPPSPTQTTDLGLIGKMKSTNQFSTVANDHHEKEIETSPCGDGVYYIGRLLDKMTIGSTLCYECVSRTRLELWPRTMIVNETTQKEEDNKKRKRKLAVMEEMAKCQQAFIESTHNLGDLDSSDIHLQPNIYNNENVQCDKLAATETFSINNATTINIDHNSLSVDCAICKKSMVKEMKPNFQYTDAVGLVIFVQGTNILAHRRHLLTQPKTTNTSYKNNDIDSHNTEDKQNYWPTLSLLQQYNETSYASHYERRSDLITQYYNNLNENDLKIGAVTTTTNDSAQEISGNVHIQTCGHYLHCKCLDKYLKNLSQNQSTRLGYACPVCWQISNSVLPLMSSIKPHCDISTSSTSTLLTDVISKLTELIEQDDIRGNSHRHHIDINENNCLLDYANKCVNHMIDISQRLHIVVPDTTVLVQQPLTMASKRAKHFNEKWQSIMSVAWTNIQMEVVVEDKNKLSKKTCIGPLLKVLHLSAQSLLAEYSKSERNPLYDIWYKLIGSELAQEFHPPLLMRDPCIILLQLVFLFPTLQPEQFDSLVKLAYNMQIYTTALKVATEIECHDYNNKTGMYKYSNSDISALLSSINMTQFKKASLTSQPTQSFFSNAVVLAINVMFSSQTDHVLRDDRIMNDNDEIFTSDENENMLESYARQSSLPFLRFAAILKKYTYGNDYLEECNVDSITQSSSTLSNKTQQSKLCKRRKVNINNSTDIIKPCHSQNQQLCRDHWSQDDYEFQTLAQYLKLLNDKHNNLPCAENNIGVSQADGNIVQCSTLVTSFKPPSVMKAVFWPKSSNIIDTEYNFTTTIPRAWLISFRESLAIKIGKRSKITNLVDIPMATRLLLGMDCCGGGGGPIKETSNGNNGRYDFSSFINWTGPRLLGLPNLYSDVFYSYYNRPCIKCSSVPRQPAICLVCGTIVCSRSICCIENKPLCEGVQHSRGCGNGTGIFLDIRTCSVIVIRDKYYCFWGSLYLDEHGEDDFNIERGIPLRLNTNRYKLLERQWLTHRLDFVKRQWMLHNNKF</sequence>
<keyword evidence="4 10" id="KW-0479">Metal-binding</keyword>
<evidence type="ECO:0000256" key="10">
    <source>
        <dbReference type="RuleBase" id="RU366018"/>
    </source>
</evidence>
<accession>A0A5E4MTG9</accession>
<comment type="pathway">
    <text evidence="2 10">Protein modification; protein ubiquitination.</text>
</comment>
<dbReference type="SMART" id="SM00396">
    <property type="entry name" value="ZnF_UBR1"/>
    <property type="match status" value="1"/>
</dbReference>
<keyword evidence="6 10" id="KW-0833">Ubl conjugation pathway</keyword>
<evidence type="ECO:0000259" key="11">
    <source>
        <dbReference type="PROSITE" id="PS51157"/>
    </source>
</evidence>
<dbReference type="GO" id="GO:0000151">
    <property type="term" value="C:ubiquitin ligase complex"/>
    <property type="evidence" value="ECO:0007669"/>
    <property type="project" value="TreeGrafter"/>
</dbReference>
<evidence type="ECO:0000256" key="3">
    <source>
        <dbReference type="ARBA" id="ARBA00022679"/>
    </source>
</evidence>
<proteinExistence type="inferred from homology"/>
<keyword evidence="13" id="KW-1185">Reference proteome</keyword>
<dbReference type="OrthoDB" id="15304at2759"/>
<dbReference type="GO" id="GO:0071596">
    <property type="term" value="P:ubiquitin-dependent protein catabolic process via the N-end rule pathway"/>
    <property type="evidence" value="ECO:0007669"/>
    <property type="project" value="UniProtKB-UniRule"/>
</dbReference>
<comment type="similarity">
    <text evidence="8 10">Belongs to the E3 ubiquitin-protein ligase UBR1-like family.</text>
</comment>
<evidence type="ECO:0000256" key="2">
    <source>
        <dbReference type="ARBA" id="ARBA00004906"/>
    </source>
</evidence>
<comment type="catalytic activity">
    <reaction evidence="1 10">
        <text>S-ubiquitinyl-[E2 ubiquitin-conjugating enzyme]-L-cysteine + [acceptor protein]-L-lysine = [E2 ubiquitin-conjugating enzyme]-L-cysteine + N(6)-ubiquitinyl-[acceptor protein]-L-lysine.</text>
        <dbReference type="EC" id="2.3.2.27"/>
    </reaction>
</comment>
<evidence type="ECO:0000256" key="4">
    <source>
        <dbReference type="ARBA" id="ARBA00022723"/>
    </source>
</evidence>
<gene>
    <name evidence="12" type="ORF">CINCED_3A001804</name>
</gene>
<dbReference type="PANTHER" id="PTHR21497:SF39">
    <property type="entry name" value="E3 UBIQUITIN-PROTEIN LIGASE UBR3"/>
    <property type="match status" value="1"/>
</dbReference>
<evidence type="ECO:0000313" key="13">
    <source>
        <dbReference type="Proteomes" id="UP000325440"/>
    </source>
</evidence>
<dbReference type="InterPro" id="IPR003126">
    <property type="entry name" value="Znf_UBR"/>
</dbReference>
<dbReference type="EC" id="2.3.2.27" evidence="10"/>
<name>A0A5E4MTG9_9HEMI</name>
<evidence type="ECO:0000256" key="5">
    <source>
        <dbReference type="ARBA" id="ARBA00022771"/>
    </source>
</evidence>
<dbReference type="SUPFAM" id="SSF57850">
    <property type="entry name" value="RING/U-box"/>
    <property type="match status" value="1"/>
</dbReference>
<dbReference type="Pfam" id="PF02207">
    <property type="entry name" value="zf-UBR"/>
    <property type="match status" value="1"/>
</dbReference>
<dbReference type="GO" id="GO:0016567">
    <property type="term" value="P:protein ubiquitination"/>
    <property type="evidence" value="ECO:0007669"/>
    <property type="project" value="UniProtKB-UniRule"/>
</dbReference>
<reference evidence="12 13" key="1">
    <citation type="submission" date="2019-08" db="EMBL/GenBank/DDBJ databases">
        <authorList>
            <person name="Alioto T."/>
            <person name="Alioto T."/>
            <person name="Gomez Garrido J."/>
        </authorList>
    </citation>
    <scope>NUCLEOTIDE SEQUENCE [LARGE SCALE GENOMIC DNA]</scope>
</reference>
<dbReference type="Gene3D" id="2.10.110.30">
    <property type="match status" value="1"/>
</dbReference>
<feature type="domain" description="UBR-type" evidence="11">
    <location>
        <begin position="107"/>
        <end position="178"/>
    </location>
</feature>
<evidence type="ECO:0000256" key="9">
    <source>
        <dbReference type="PROSITE-ProRule" id="PRU00508"/>
    </source>
</evidence>
<evidence type="ECO:0000256" key="6">
    <source>
        <dbReference type="ARBA" id="ARBA00022786"/>
    </source>
</evidence>
<evidence type="ECO:0000256" key="8">
    <source>
        <dbReference type="ARBA" id="ARBA00046341"/>
    </source>
</evidence>
<dbReference type="FunFam" id="2.10.110.30:FF:000002">
    <property type="entry name" value="Putative e3 ubiquitin-protein ligase ubr3"/>
    <property type="match status" value="1"/>
</dbReference>
<feature type="zinc finger region" description="UBR-type" evidence="9">
    <location>
        <begin position="107"/>
        <end position="178"/>
    </location>
</feature>
<keyword evidence="7 10" id="KW-0862">Zinc</keyword>
<dbReference type="CDD" id="cd19673">
    <property type="entry name" value="UBR-box_UBR3"/>
    <property type="match status" value="1"/>
</dbReference>